<feature type="transmembrane region" description="Helical" evidence="8">
    <location>
        <begin position="195"/>
        <end position="217"/>
    </location>
</feature>
<evidence type="ECO:0000256" key="7">
    <source>
        <dbReference type="SAM" id="MobiDB-lite"/>
    </source>
</evidence>
<evidence type="ECO:0000256" key="8">
    <source>
        <dbReference type="SAM" id="Phobius"/>
    </source>
</evidence>
<keyword evidence="6 8" id="KW-0472">Membrane</keyword>
<evidence type="ECO:0000256" key="3">
    <source>
        <dbReference type="ARBA" id="ARBA00022519"/>
    </source>
</evidence>
<feature type="transmembrane region" description="Helical" evidence="8">
    <location>
        <begin position="223"/>
        <end position="242"/>
    </location>
</feature>
<keyword evidence="5 8" id="KW-1133">Transmembrane helix</keyword>
<dbReference type="RefSeq" id="WP_220227198.1">
    <property type="nucleotide sequence ID" value="NZ_JAICBX010000001.1"/>
</dbReference>
<evidence type="ECO:0000256" key="1">
    <source>
        <dbReference type="ARBA" id="ARBA00004141"/>
    </source>
</evidence>
<feature type="region of interest" description="Disordered" evidence="7">
    <location>
        <begin position="1"/>
        <end position="22"/>
    </location>
</feature>
<feature type="transmembrane region" description="Helical" evidence="8">
    <location>
        <begin position="146"/>
        <end position="167"/>
    </location>
</feature>
<keyword evidence="4 8" id="KW-0812">Transmembrane</keyword>
<dbReference type="PANTHER" id="PTHR43066:SF26">
    <property type="entry name" value="RHOMBOID PROTEASE GLPG"/>
    <property type="match status" value="1"/>
</dbReference>
<feature type="domain" description="Peptidase S54 rhomboid" evidence="9">
    <location>
        <begin position="82"/>
        <end position="238"/>
    </location>
</feature>
<evidence type="ECO:0000256" key="2">
    <source>
        <dbReference type="ARBA" id="ARBA00022475"/>
    </source>
</evidence>
<dbReference type="PANTHER" id="PTHR43066">
    <property type="entry name" value="RHOMBOID-RELATED PROTEIN"/>
    <property type="match status" value="1"/>
</dbReference>
<protein>
    <submittedName>
        <fullName evidence="10">Rhomboid family intramembrane serine protease</fullName>
    </submittedName>
</protein>
<feature type="transmembrane region" description="Helical" evidence="8">
    <location>
        <begin position="122"/>
        <end position="140"/>
    </location>
</feature>
<keyword evidence="2" id="KW-1003">Cell membrane</keyword>
<evidence type="ECO:0000313" key="11">
    <source>
        <dbReference type="Proteomes" id="UP001196509"/>
    </source>
</evidence>
<keyword evidence="10" id="KW-0645">Protease</keyword>
<dbReference type="SUPFAM" id="SSF144091">
    <property type="entry name" value="Rhomboid-like"/>
    <property type="match status" value="1"/>
</dbReference>
<accession>A0AAE2ZHV3</accession>
<evidence type="ECO:0000256" key="6">
    <source>
        <dbReference type="ARBA" id="ARBA00023136"/>
    </source>
</evidence>
<feature type="transmembrane region" description="Helical" evidence="8">
    <location>
        <begin position="27"/>
        <end position="46"/>
    </location>
</feature>
<name>A0AAE2ZHV3_9HYPH</name>
<dbReference type="Proteomes" id="UP001196509">
    <property type="component" value="Unassembled WGS sequence"/>
</dbReference>
<evidence type="ECO:0000259" key="9">
    <source>
        <dbReference type="Pfam" id="PF01694"/>
    </source>
</evidence>
<dbReference type="Pfam" id="PF01694">
    <property type="entry name" value="Rhomboid"/>
    <property type="match status" value="1"/>
</dbReference>
<dbReference type="GO" id="GO:0016020">
    <property type="term" value="C:membrane"/>
    <property type="evidence" value="ECO:0007669"/>
    <property type="project" value="UniProtKB-SubCell"/>
</dbReference>
<gene>
    <name evidence="10" type="ORF">K1W69_04900</name>
</gene>
<dbReference type="GO" id="GO:0004252">
    <property type="term" value="F:serine-type endopeptidase activity"/>
    <property type="evidence" value="ECO:0007669"/>
    <property type="project" value="InterPro"/>
</dbReference>
<evidence type="ECO:0000256" key="4">
    <source>
        <dbReference type="ARBA" id="ARBA00022692"/>
    </source>
</evidence>
<sequence length="252" mass="27794">MAERQPDQENSGPAGDWSSGQPPRQPIFNLPAVVTWATFAMWFIHVARAYVLTNEQNIFVLIHGAFIPIRYESVSLFTDPAAFWTPVTYSLLHANFAHLIVNTLWLIAFGAVVARRIGTQRFVIFWILSAMASAGVYFLFHEESGAPMIGASGVISALMGAAARFAFPRRGGFNRLNAHRLPYQTLQETLANRTVITYVVVWFAINAIAAFGLLGGPGPDAQIAWEAHVGGFLFGFFAFRFFDVGPHFKPAA</sequence>
<reference evidence="10" key="1">
    <citation type="submission" date="2021-08" db="EMBL/GenBank/DDBJ databases">
        <title>Hoeflea bacterium WL0058 sp. nov., isolated from the sediment.</title>
        <authorList>
            <person name="Wang L."/>
            <person name="Zhang D."/>
        </authorList>
    </citation>
    <scope>NUCLEOTIDE SEQUENCE</scope>
    <source>
        <strain evidence="10">WL0058</strain>
    </source>
</reference>
<feature type="transmembrane region" description="Helical" evidence="8">
    <location>
        <begin position="96"/>
        <end position="115"/>
    </location>
</feature>
<dbReference type="Gene3D" id="1.20.1540.10">
    <property type="entry name" value="Rhomboid-like"/>
    <property type="match status" value="1"/>
</dbReference>
<keyword evidence="3" id="KW-0997">Cell inner membrane</keyword>
<dbReference type="InterPro" id="IPR022764">
    <property type="entry name" value="Peptidase_S54_rhomboid_dom"/>
</dbReference>
<keyword evidence="11" id="KW-1185">Reference proteome</keyword>
<keyword evidence="10" id="KW-0378">Hydrolase</keyword>
<proteinExistence type="predicted"/>
<dbReference type="EMBL" id="JAICBX010000001">
    <property type="protein sequence ID" value="MBW8636521.1"/>
    <property type="molecule type" value="Genomic_DNA"/>
</dbReference>
<feature type="transmembrane region" description="Helical" evidence="8">
    <location>
        <begin position="58"/>
        <end position="76"/>
    </location>
</feature>
<comment type="caution">
    <text evidence="10">The sequence shown here is derived from an EMBL/GenBank/DDBJ whole genome shotgun (WGS) entry which is preliminary data.</text>
</comment>
<dbReference type="GO" id="GO:0006508">
    <property type="term" value="P:proteolysis"/>
    <property type="evidence" value="ECO:0007669"/>
    <property type="project" value="UniProtKB-KW"/>
</dbReference>
<dbReference type="AlphaFoldDB" id="A0AAE2ZHV3"/>
<comment type="subcellular location">
    <subcellularLocation>
        <location evidence="1">Membrane</location>
        <topology evidence="1">Multi-pass membrane protein</topology>
    </subcellularLocation>
</comment>
<evidence type="ECO:0000313" key="10">
    <source>
        <dbReference type="EMBL" id="MBW8636521.1"/>
    </source>
</evidence>
<dbReference type="InterPro" id="IPR035952">
    <property type="entry name" value="Rhomboid-like_sf"/>
</dbReference>
<organism evidence="10 11">
    <name type="scientific">Flavimaribacter sediminis</name>
    <dbReference type="NCBI Taxonomy" id="2865987"/>
    <lineage>
        <taxon>Bacteria</taxon>
        <taxon>Pseudomonadati</taxon>
        <taxon>Pseudomonadota</taxon>
        <taxon>Alphaproteobacteria</taxon>
        <taxon>Hyphomicrobiales</taxon>
        <taxon>Rhizobiaceae</taxon>
        <taxon>Flavimaribacter</taxon>
    </lineage>
</organism>
<evidence type="ECO:0000256" key="5">
    <source>
        <dbReference type="ARBA" id="ARBA00022989"/>
    </source>
</evidence>